<evidence type="ECO:0008006" key="4">
    <source>
        <dbReference type="Google" id="ProtNLM"/>
    </source>
</evidence>
<dbReference type="eggNOG" id="ENOG5032W5Z">
    <property type="taxonomic scope" value="Bacteria"/>
</dbReference>
<feature type="chain" id="PRO_5003151656" description="Outer membrane insertion C-terminal signal" evidence="1">
    <location>
        <begin position="23"/>
        <end position="134"/>
    </location>
</feature>
<name>E1SUK8_FERBD</name>
<keyword evidence="1" id="KW-0732">Signal</keyword>
<proteinExistence type="predicted"/>
<dbReference type="EMBL" id="CP002209">
    <property type="protein sequence ID" value="ADN77315.1"/>
    <property type="molecule type" value="Genomic_DNA"/>
</dbReference>
<evidence type="ECO:0000313" key="2">
    <source>
        <dbReference type="EMBL" id="ADN77315.1"/>
    </source>
</evidence>
<feature type="signal peptide" evidence="1">
    <location>
        <begin position="1"/>
        <end position="22"/>
    </location>
</feature>
<organism evidence="2 3">
    <name type="scientific">Ferrimonas balearica (strain DSM 9799 / CCM 4581 / KCTC 23876 / PAT)</name>
    <dbReference type="NCBI Taxonomy" id="550540"/>
    <lineage>
        <taxon>Bacteria</taxon>
        <taxon>Pseudomonadati</taxon>
        <taxon>Pseudomonadota</taxon>
        <taxon>Gammaproteobacteria</taxon>
        <taxon>Alteromonadales</taxon>
        <taxon>Ferrimonadaceae</taxon>
        <taxon>Ferrimonas</taxon>
    </lineage>
</organism>
<dbReference type="Proteomes" id="UP000006683">
    <property type="component" value="Chromosome"/>
</dbReference>
<dbReference type="OrthoDB" id="5733495at2"/>
<dbReference type="STRING" id="550540.Fbal_3116"/>
<keyword evidence="3" id="KW-1185">Reference proteome</keyword>
<dbReference type="KEGG" id="fbl:Fbal_3116"/>
<dbReference type="HOGENOM" id="CLU_157339_0_0_6"/>
<reference evidence="2 3" key="1">
    <citation type="journal article" date="2010" name="Stand. Genomic Sci.">
        <title>Complete genome sequence of Ferrimonas balearica type strain (PAT).</title>
        <authorList>
            <person name="Nolan M."/>
            <person name="Sikorski J."/>
            <person name="Davenport K."/>
            <person name="Lucas S."/>
            <person name="Glavina Del Rio T."/>
            <person name="Tice H."/>
            <person name="Cheng J."/>
            <person name="Goodwin L."/>
            <person name="Pitluck S."/>
            <person name="Liolios K."/>
            <person name="Ivanova N."/>
            <person name="Mavromatis K."/>
            <person name="Ovchinnikova G."/>
            <person name="Pati A."/>
            <person name="Chen A."/>
            <person name="Palaniappan K."/>
            <person name="Land M."/>
            <person name="Hauser L."/>
            <person name="Chang Y."/>
            <person name="Jeffries C."/>
            <person name="Tapia R."/>
            <person name="Brettin T."/>
            <person name="Detter J."/>
            <person name="Han C."/>
            <person name="Yasawong M."/>
            <person name="Rohde M."/>
            <person name="Tindall B."/>
            <person name="Goker M."/>
            <person name="Woyke T."/>
            <person name="Bristow J."/>
            <person name="Eisen J."/>
            <person name="Markowitz V."/>
            <person name="Hugenholtz P."/>
            <person name="Kyrpides N."/>
            <person name="Klenk H."/>
            <person name="Lapidus A."/>
        </authorList>
    </citation>
    <scope>NUCLEOTIDE SEQUENCE [LARGE SCALE GENOMIC DNA]</scope>
    <source>
        <strain evidence="3">DSM 9799 / CCM 4581 / KCTC 23876 / PAT</strain>
    </source>
</reference>
<gene>
    <name evidence="2" type="ordered locus">Fbal_3116</name>
</gene>
<dbReference type="AlphaFoldDB" id="E1SUK8"/>
<evidence type="ECO:0000313" key="3">
    <source>
        <dbReference type="Proteomes" id="UP000006683"/>
    </source>
</evidence>
<protein>
    <recommendedName>
        <fullName evidence="4">Outer membrane insertion C-terminal signal</fullName>
    </recommendedName>
</protein>
<sequence length="134" mass="14565">MNRTMLAAVAMAVATSSSVAHAKIEVGFGYDQGLGVMLQLNDQINGFVGNDGMTVDYLFARGNATQVENMPLNWYVGGGAFVGWDDGYGVRVPFGLELHMTQRWNAYVQVAPELDFDGKDKFGVDGAIGIRYTF</sequence>
<accession>E1SUK8</accession>
<dbReference type="RefSeq" id="WP_013346621.1">
    <property type="nucleotide sequence ID" value="NC_014541.1"/>
</dbReference>
<dbReference type="GeneID" id="67183336"/>
<evidence type="ECO:0000256" key="1">
    <source>
        <dbReference type="SAM" id="SignalP"/>
    </source>
</evidence>